<feature type="region of interest" description="Disordered" evidence="1">
    <location>
        <begin position="218"/>
        <end position="275"/>
    </location>
</feature>
<reference evidence="2" key="1">
    <citation type="submission" date="2014-11" db="EMBL/GenBank/DDBJ databases">
        <authorList>
            <person name="Otto D Thomas"/>
            <person name="Naeem Raeece"/>
        </authorList>
    </citation>
    <scope>NUCLEOTIDE SEQUENCE</scope>
</reference>
<gene>
    <name evidence="2" type="ORF">Cvel_6189</name>
</gene>
<dbReference type="AlphaFoldDB" id="A0A0G4HBY2"/>
<dbReference type="EMBL" id="CDMZ01002213">
    <property type="protein sequence ID" value="CEM41325.1"/>
    <property type="molecule type" value="Genomic_DNA"/>
</dbReference>
<proteinExistence type="predicted"/>
<dbReference type="PhylomeDB" id="A0A0G4HBY2"/>
<name>A0A0G4HBY2_9ALVE</name>
<feature type="compositionally biased region" description="Basic and acidic residues" evidence="1">
    <location>
        <begin position="1"/>
        <end position="13"/>
    </location>
</feature>
<sequence>MDGGHREEAEIGRSQKKPREKKDGDECNESGDRDMLTGQGKGKFQADPSTWDVNLFLPASKVERDSTCIMPEDSVIRGALTLAPNGEGKFKTPIRFDREPPKNVVRVWAGRVVRERDNIFDDTDEKSEKKSKDVADSEVAAVLVRFLEGCSEFPALQQGTLEAVRRALIAKKTGAPLPPHASDMVFPLLALAFERLTCLKDKGGQTEARMSAVEAKLQSMGGKPPQTQKWSLQEYESGQTKQQRKKKKTMKRLPRVSATCPSQETPLKVNRDHQS</sequence>
<dbReference type="VEuPathDB" id="CryptoDB:Cvel_6189"/>
<organism evidence="2">
    <name type="scientific">Chromera velia CCMP2878</name>
    <dbReference type="NCBI Taxonomy" id="1169474"/>
    <lineage>
        <taxon>Eukaryota</taxon>
        <taxon>Sar</taxon>
        <taxon>Alveolata</taxon>
        <taxon>Colpodellida</taxon>
        <taxon>Chromeraceae</taxon>
        <taxon>Chromera</taxon>
    </lineage>
</organism>
<evidence type="ECO:0000313" key="2">
    <source>
        <dbReference type="EMBL" id="CEM41325.1"/>
    </source>
</evidence>
<accession>A0A0G4HBY2</accession>
<protein>
    <submittedName>
        <fullName evidence="2">Uncharacterized protein</fullName>
    </submittedName>
</protein>
<feature type="compositionally biased region" description="Basic and acidic residues" evidence="1">
    <location>
        <begin position="20"/>
        <end position="35"/>
    </location>
</feature>
<feature type="compositionally biased region" description="Polar residues" evidence="1">
    <location>
        <begin position="225"/>
        <end position="238"/>
    </location>
</feature>
<feature type="region of interest" description="Disordered" evidence="1">
    <location>
        <begin position="1"/>
        <end position="48"/>
    </location>
</feature>
<feature type="compositionally biased region" description="Basic residues" evidence="1">
    <location>
        <begin position="242"/>
        <end position="254"/>
    </location>
</feature>
<evidence type="ECO:0000256" key="1">
    <source>
        <dbReference type="SAM" id="MobiDB-lite"/>
    </source>
</evidence>